<sequence length="71" mass="8247">LNDLSENLSEDKNLVHNKLNICPNRKCSASLRDNIIAKLKKNAEITCPYCKIELKENNMKHISFNFTKNRN</sequence>
<dbReference type="EMBL" id="LAZR01057830">
    <property type="protein sequence ID" value="KKK71224.1"/>
    <property type="molecule type" value="Genomic_DNA"/>
</dbReference>
<proteinExistence type="predicted"/>
<name>A0A0F8ZXS1_9ZZZZ</name>
<dbReference type="AlphaFoldDB" id="A0A0F8ZXS1"/>
<comment type="caution">
    <text evidence="1">The sequence shown here is derived from an EMBL/GenBank/DDBJ whole genome shotgun (WGS) entry which is preliminary data.</text>
</comment>
<organism evidence="1">
    <name type="scientific">marine sediment metagenome</name>
    <dbReference type="NCBI Taxonomy" id="412755"/>
    <lineage>
        <taxon>unclassified sequences</taxon>
        <taxon>metagenomes</taxon>
        <taxon>ecological metagenomes</taxon>
    </lineage>
</organism>
<accession>A0A0F8ZXS1</accession>
<reference evidence="1" key="1">
    <citation type="journal article" date="2015" name="Nature">
        <title>Complex archaea that bridge the gap between prokaryotes and eukaryotes.</title>
        <authorList>
            <person name="Spang A."/>
            <person name="Saw J.H."/>
            <person name="Jorgensen S.L."/>
            <person name="Zaremba-Niedzwiedzka K."/>
            <person name="Martijn J."/>
            <person name="Lind A.E."/>
            <person name="van Eijk R."/>
            <person name="Schleper C."/>
            <person name="Guy L."/>
            <person name="Ettema T.J."/>
        </authorList>
    </citation>
    <scope>NUCLEOTIDE SEQUENCE</scope>
</reference>
<feature type="non-terminal residue" evidence="1">
    <location>
        <position position="1"/>
    </location>
</feature>
<gene>
    <name evidence="1" type="ORF">LCGC14_2916060</name>
</gene>
<evidence type="ECO:0000313" key="1">
    <source>
        <dbReference type="EMBL" id="KKK71224.1"/>
    </source>
</evidence>
<protein>
    <submittedName>
        <fullName evidence="1">Uncharacterized protein</fullName>
    </submittedName>
</protein>